<dbReference type="eggNOG" id="COG1653">
    <property type="taxonomic scope" value="Bacteria"/>
</dbReference>
<evidence type="ECO:0000313" key="2">
    <source>
        <dbReference type="Proteomes" id="UP000002312"/>
    </source>
</evidence>
<evidence type="ECO:0000313" key="1">
    <source>
        <dbReference type="EMBL" id="ADP36404.1"/>
    </source>
</evidence>
<dbReference type="PATRIC" id="fig|702459.3.peg.1402"/>
<organism evidence="1 2">
    <name type="scientific">Bifidobacterium bifidum (strain PRL2010)</name>
    <dbReference type="NCBI Taxonomy" id="702459"/>
    <lineage>
        <taxon>Bacteria</taxon>
        <taxon>Bacillati</taxon>
        <taxon>Actinomycetota</taxon>
        <taxon>Actinomycetes</taxon>
        <taxon>Bifidobacteriales</taxon>
        <taxon>Bifidobacteriaceae</taxon>
        <taxon>Bifidobacterium</taxon>
    </lineage>
</organism>
<dbReference type="AlphaFoldDB" id="A0A0H3EDN9"/>
<reference evidence="1 2" key="1">
    <citation type="journal article" date="2010" name="Proc. Natl. Acad. Sci. U.S.A.">
        <title>Genome analysis of Bifidobacterium bifidum PRL2010 reveals metabolic pathways for host-derived glycan foraging.</title>
        <authorList>
            <person name="Turroni F."/>
            <person name="Bottacini F."/>
            <person name="Foroni E."/>
            <person name="Mulder I."/>
            <person name="Kim J.H."/>
            <person name="Zomer A."/>
            <person name="Sanchez B."/>
            <person name="Bidossi A."/>
            <person name="Ferrarini A."/>
            <person name="Giubellini V."/>
            <person name="Delledonne M."/>
            <person name="Henrissat B."/>
            <person name="Coutinho P."/>
            <person name="Oggioni M."/>
            <person name="Fitzgerald G.F."/>
            <person name="Mills D."/>
            <person name="Margolles A."/>
            <person name="Kelly D."/>
            <person name="van Sinderen D."/>
            <person name="Ventura M."/>
        </authorList>
    </citation>
    <scope>NUCLEOTIDE SEQUENCE [LARGE SCALE GENOMIC DNA]</scope>
    <source>
        <strain evidence="1 2">PRL2010</strain>
    </source>
</reference>
<protein>
    <submittedName>
        <fullName evidence="1">Putative solute-binding protein of ABC transporter system for sugars</fullName>
    </submittedName>
</protein>
<dbReference type="HOGENOM" id="CLU_1472487_0_0_11"/>
<dbReference type="OrthoDB" id="2515046at2"/>
<accession>A0A0H3EDN9</accession>
<dbReference type="EMBL" id="CP001840">
    <property type="protein sequence ID" value="ADP36404.1"/>
    <property type="molecule type" value="Genomic_DNA"/>
</dbReference>
<sequence>MTRDIRLMGKKALALTGLRRCWSASPRAATQAAAPLRSRKATSRKSPCGLGAYADSGGQGLQKKETGINVNLVNTGQGNKTWDEFYQDAKKIHTLGDNYYITSDTGVAGFYDSMTWLASATPFSTEGETVTINLTGDPKVKARGIFGDYLGKSYTGNQKLSDGVAAWEQALKDYAKDQGYTVK</sequence>
<gene>
    <name evidence="1" type="ordered locus">BBPR_1354</name>
</gene>
<proteinExistence type="predicted"/>
<dbReference type="KEGG" id="bbp:BBPR_1354"/>
<name>A0A0H3EDN9_BIFBP</name>
<dbReference type="Proteomes" id="UP000002312">
    <property type="component" value="Chromosome"/>
</dbReference>
<dbReference type="Gene3D" id="3.40.190.10">
    <property type="entry name" value="Periplasmic binding protein-like II"/>
    <property type="match status" value="1"/>
</dbReference>